<feature type="non-terminal residue" evidence="1">
    <location>
        <position position="1"/>
    </location>
</feature>
<accession>A0AAW0VSG6</accession>
<evidence type="ECO:0000313" key="1">
    <source>
        <dbReference type="EMBL" id="KAK8720068.1"/>
    </source>
</evidence>
<gene>
    <name evidence="1" type="ORF">OTU49_013599</name>
</gene>
<dbReference type="Proteomes" id="UP001445076">
    <property type="component" value="Unassembled WGS sequence"/>
</dbReference>
<name>A0AAW0VSG6_CHEQU</name>
<comment type="caution">
    <text evidence="1">The sequence shown here is derived from an EMBL/GenBank/DDBJ whole genome shotgun (WGS) entry which is preliminary data.</text>
</comment>
<reference evidence="1 2" key="1">
    <citation type="journal article" date="2024" name="BMC Genomics">
        <title>Genome assembly of redclaw crayfish (Cherax quadricarinatus) provides insights into its immune adaptation and hypoxia tolerance.</title>
        <authorList>
            <person name="Liu Z."/>
            <person name="Zheng J."/>
            <person name="Li H."/>
            <person name="Fang K."/>
            <person name="Wang S."/>
            <person name="He J."/>
            <person name="Zhou D."/>
            <person name="Weng S."/>
            <person name="Chi M."/>
            <person name="Gu Z."/>
            <person name="He J."/>
            <person name="Li F."/>
            <person name="Wang M."/>
        </authorList>
    </citation>
    <scope>NUCLEOTIDE SEQUENCE [LARGE SCALE GENOMIC DNA]</scope>
    <source>
        <strain evidence="1">ZL_2023a</strain>
    </source>
</reference>
<protein>
    <submittedName>
        <fullName evidence="1">Uncharacterized protein</fullName>
    </submittedName>
</protein>
<proteinExistence type="predicted"/>
<evidence type="ECO:0000313" key="2">
    <source>
        <dbReference type="Proteomes" id="UP001445076"/>
    </source>
</evidence>
<sequence>GWLTVSTKAYAQLNLHICSYARHRQHARVCTIRERSKDQYTKKRNFLSGSLPLSISRQVLKRSLCDACQREREKMLLITKRIPHLSPDIFVSIDPYKIGDESKPLLNMSSML</sequence>
<keyword evidence="2" id="KW-1185">Reference proteome</keyword>
<dbReference type="EMBL" id="JARKIK010000907">
    <property type="protein sequence ID" value="KAK8720068.1"/>
    <property type="molecule type" value="Genomic_DNA"/>
</dbReference>
<organism evidence="1 2">
    <name type="scientific">Cherax quadricarinatus</name>
    <name type="common">Australian red claw crayfish</name>
    <dbReference type="NCBI Taxonomy" id="27406"/>
    <lineage>
        <taxon>Eukaryota</taxon>
        <taxon>Metazoa</taxon>
        <taxon>Ecdysozoa</taxon>
        <taxon>Arthropoda</taxon>
        <taxon>Crustacea</taxon>
        <taxon>Multicrustacea</taxon>
        <taxon>Malacostraca</taxon>
        <taxon>Eumalacostraca</taxon>
        <taxon>Eucarida</taxon>
        <taxon>Decapoda</taxon>
        <taxon>Pleocyemata</taxon>
        <taxon>Astacidea</taxon>
        <taxon>Parastacoidea</taxon>
        <taxon>Parastacidae</taxon>
        <taxon>Cherax</taxon>
    </lineage>
</organism>
<dbReference type="AlphaFoldDB" id="A0AAW0VSG6"/>